<organism evidence="2 3">
    <name type="scientific">Dichotomopilus funicola</name>
    <dbReference type="NCBI Taxonomy" id="1934379"/>
    <lineage>
        <taxon>Eukaryota</taxon>
        <taxon>Fungi</taxon>
        <taxon>Dikarya</taxon>
        <taxon>Ascomycota</taxon>
        <taxon>Pezizomycotina</taxon>
        <taxon>Sordariomycetes</taxon>
        <taxon>Sordariomycetidae</taxon>
        <taxon>Sordariales</taxon>
        <taxon>Chaetomiaceae</taxon>
        <taxon>Dichotomopilus</taxon>
    </lineage>
</organism>
<evidence type="ECO:0000313" key="3">
    <source>
        <dbReference type="Proteomes" id="UP001302676"/>
    </source>
</evidence>
<accession>A0AAN6V1D0</accession>
<dbReference type="InterPro" id="IPR036412">
    <property type="entry name" value="HAD-like_sf"/>
</dbReference>
<gene>
    <name evidence="2" type="ORF">C8A04DRAFT_12675</name>
</gene>
<comment type="caution">
    <text evidence="2">The sequence shown here is derived from an EMBL/GenBank/DDBJ whole genome shotgun (WGS) entry which is preliminary data.</text>
</comment>
<dbReference type="Gene3D" id="3.40.50.1000">
    <property type="entry name" value="HAD superfamily/HAD-like"/>
    <property type="match status" value="1"/>
</dbReference>
<evidence type="ECO:0000256" key="1">
    <source>
        <dbReference type="ARBA" id="ARBA00022801"/>
    </source>
</evidence>
<dbReference type="GO" id="GO:0016787">
    <property type="term" value="F:hydrolase activity"/>
    <property type="evidence" value="ECO:0007669"/>
    <property type="project" value="UniProtKB-KW"/>
</dbReference>
<proteinExistence type="predicted"/>
<dbReference type="RefSeq" id="XP_062636444.1">
    <property type="nucleotide sequence ID" value="XM_062777415.1"/>
</dbReference>
<reference evidence="2" key="2">
    <citation type="submission" date="2023-05" db="EMBL/GenBank/DDBJ databases">
        <authorList>
            <consortium name="Lawrence Berkeley National Laboratory"/>
            <person name="Steindorff A."/>
            <person name="Hensen N."/>
            <person name="Bonometti L."/>
            <person name="Westerberg I."/>
            <person name="Brannstrom I.O."/>
            <person name="Guillou S."/>
            <person name="Cros-Aarteil S."/>
            <person name="Calhoun S."/>
            <person name="Haridas S."/>
            <person name="Kuo A."/>
            <person name="Mondo S."/>
            <person name="Pangilinan J."/>
            <person name="Riley R."/>
            <person name="Labutti K."/>
            <person name="Andreopoulos B."/>
            <person name="Lipzen A."/>
            <person name="Chen C."/>
            <person name="Yanf M."/>
            <person name="Daum C."/>
            <person name="Ng V."/>
            <person name="Clum A."/>
            <person name="Ohm R."/>
            <person name="Martin F."/>
            <person name="Silar P."/>
            <person name="Natvig D."/>
            <person name="Lalanne C."/>
            <person name="Gautier V."/>
            <person name="Ament-Velasquez S.L."/>
            <person name="Kruys A."/>
            <person name="Hutchinson M.I."/>
            <person name="Powell A.J."/>
            <person name="Barry K."/>
            <person name="Miller A.N."/>
            <person name="Grigoriev I.V."/>
            <person name="Debuchy R."/>
            <person name="Gladieux P."/>
            <person name="Thoren M.H."/>
            <person name="Johannesson H."/>
        </authorList>
    </citation>
    <scope>NUCLEOTIDE SEQUENCE</scope>
    <source>
        <strain evidence="2">CBS 141.50</strain>
    </source>
</reference>
<dbReference type="EMBL" id="MU853590">
    <property type="protein sequence ID" value="KAK4143073.1"/>
    <property type="molecule type" value="Genomic_DNA"/>
</dbReference>
<dbReference type="PANTHER" id="PTHR43316:SF3">
    <property type="entry name" value="HALOACID DEHALOGENASE, TYPE II (AFU_ORTHOLOGUE AFUA_2G07750)-RELATED"/>
    <property type="match status" value="1"/>
</dbReference>
<dbReference type="AlphaFoldDB" id="A0AAN6V1D0"/>
<evidence type="ECO:0000313" key="2">
    <source>
        <dbReference type="EMBL" id="KAK4143073.1"/>
    </source>
</evidence>
<reference evidence="2" key="1">
    <citation type="journal article" date="2023" name="Mol. Phylogenet. Evol.">
        <title>Genome-scale phylogeny and comparative genomics of the fungal order Sordariales.</title>
        <authorList>
            <person name="Hensen N."/>
            <person name="Bonometti L."/>
            <person name="Westerberg I."/>
            <person name="Brannstrom I.O."/>
            <person name="Guillou S."/>
            <person name="Cros-Aarteil S."/>
            <person name="Calhoun S."/>
            <person name="Haridas S."/>
            <person name="Kuo A."/>
            <person name="Mondo S."/>
            <person name="Pangilinan J."/>
            <person name="Riley R."/>
            <person name="LaButti K."/>
            <person name="Andreopoulos B."/>
            <person name="Lipzen A."/>
            <person name="Chen C."/>
            <person name="Yan M."/>
            <person name="Daum C."/>
            <person name="Ng V."/>
            <person name="Clum A."/>
            <person name="Steindorff A."/>
            <person name="Ohm R.A."/>
            <person name="Martin F."/>
            <person name="Silar P."/>
            <person name="Natvig D.O."/>
            <person name="Lalanne C."/>
            <person name="Gautier V."/>
            <person name="Ament-Velasquez S.L."/>
            <person name="Kruys A."/>
            <person name="Hutchinson M.I."/>
            <person name="Powell A.J."/>
            <person name="Barry K."/>
            <person name="Miller A.N."/>
            <person name="Grigoriev I.V."/>
            <person name="Debuchy R."/>
            <person name="Gladieux P."/>
            <person name="Hiltunen Thoren M."/>
            <person name="Johannesson H."/>
        </authorList>
    </citation>
    <scope>NUCLEOTIDE SEQUENCE</scope>
    <source>
        <strain evidence="2">CBS 141.50</strain>
    </source>
</reference>
<dbReference type="Gene3D" id="1.10.150.240">
    <property type="entry name" value="Putative phosphatase, domain 2"/>
    <property type="match status" value="1"/>
</dbReference>
<dbReference type="PANTHER" id="PTHR43316">
    <property type="entry name" value="HYDROLASE, HALOACID DELAHOGENASE-RELATED"/>
    <property type="match status" value="1"/>
</dbReference>
<protein>
    <submittedName>
        <fullName evidence="2">HAD-like domain-containing protein</fullName>
    </submittedName>
</protein>
<dbReference type="SUPFAM" id="SSF56784">
    <property type="entry name" value="HAD-like"/>
    <property type="match status" value="1"/>
</dbReference>
<dbReference type="InterPro" id="IPR051540">
    <property type="entry name" value="S-2-haloacid_dehalogenase"/>
</dbReference>
<keyword evidence="3" id="KW-1185">Reference proteome</keyword>
<sequence length="277" mass="29451">MAIIAFDLYGTLLSTDSIAAELAKAVGEESGRALAALWRRYQLEYTWRINSMGHYRPFNTITLAALHHAAADLNLIDALFGHNVEQHLMRAYDALDVFPDVPAGLARIVQEKSRPADSNIDDGGKDGNVKEKGVIQGAWIFSNGTYDMLASSVANSPGLRSALQTALNGLVSIDSMPPGARAYKPAPQTYAHFCAHVGAELNHVVNPGDVWLVSSNPFDILGAVAAGMRAVWVDRKATGWVDGLGGCLSEGEGGLGPTVVVRGVEEAVGEVVRLSTV</sequence>
<keyword evidence="1" id="KW-0378">Hydrolase</keyword>
<dbReference type="InterPro" id="IPR023198">
    <property type="entry name" value="PGP-like_dom2"/>
</dbReference>
<name>A0AAN6V1D0_9PEZI</name>
<dbReference type="GeneID" id="87814028"/>
<dbReference type="InterPro" id="IPR023214">
    <property type="entry name" value="HAD_sf"/>
</dbReference>
<dbReference type="Proteomes" id="UP001302676">
    <property type="component" value="Unassembled WGS sequence"/>
</dbReference>